<protein>
    <recommendedName>
        <fullName evidence="3">ATP synthase subunit delta, mitochondrial</fullName>
    </recommendedName>
    <alternativeName>
        <fullName evidence="13">F-ATPase delta subunit</fullName>
    </alternativeName>
</protein>
<keyword evidence="11" id="KW-0139">CF(1)</keyword>
<keyword evidence="5" id="KW-0375">Hydrogen ion transport</keyword>
<dbReference type="HOGENOM" id="CLU_084338_0_0_1"/>
<evidence type="ECO:0000256" key="9">
    <source>
        <dbReference type="ARBA" id="ARBA00023128"/>
    </source>
</evidence>
<dbReference type="PANTHER" id="PTHR13822:SF7">
    <property type="entry name" value="ATP SYNTHASE SUBUNIT DELTA, MITOCHONDRIAL"/>
    <property type="match status" value="1"/>
</dbReference>
<dbReference type="Gene3D" id="6.10.140.880">
    <property type="match status" value="1"/>
</dbReference>
<dbReference type="FunFam" id="2.60.15.10:FF:000003">
    <property type="entry name" value="ATP synthase subunit delta, mitochondrial"/>
    <property type="match status" value="1"/>
</dbReference>
<feature type="domain" description="F1F0-ATP synthase subunit delta C-terminal" evidence="15">
    <location>
        <begin position="192"/>
        <end position="232"/>
    </location>
</feature>
<gene>
    <name evidence="16" type="ORF">PaG_04987</name>
</gene>
<dbReference type="InterPro" id="IPR020546">
    <property type="entry name" value="ATP_synth_F1_dsu/esu_N"/>
</dbReference>
<evidence type="ECO:0000259" key="15">
    <source>
        <dbReference type="Pfam" id="PF21334"/>
    </source>
</evidence>
<dbReference type="Gene3D" id="2.60.15.10">
    <property type="entry name" value="F0F1 ATP synthase delta/epsilon subunit, N-terminal"/>
    <property type="match status" value="1"/>
</dbReference>
<sequence length="237" mass="25622">MIARAALRSSLRAAKAPSPLAQLGARRGYAEAVSDKLKLSFILPHEEEQQTHDRMRCSESRKHAAWKDWQSWRWNAWGAVDAVVQVTLNSSSQLDGSEEEEEQHGMPLASESTANAIYNSTEVTQVNIAASTGDMGILASHVPSVEELRPGVLEVVESSGTKKWFVSGGFATVHPNNKLVVNAIEAYPLDNFSTEAVRSALSEAQRVASSSSSAEAKAEAEIEIEVYTALQAALGRS</sequence>
<dbReference type="Pfam" id="PF21334">
    <property type="entry name" value="ATPD_C_fung"/>
    <property type="match status" value="1"/>
</dbReference>
<dbReference type="InterPro" id="IPR048938">
    <property type="entry name" value="ATPD_C_fung"/>
</dbReference>
<comment type="caution">
    <text evidence="16">The sequence shown here is derived from an EMBL/GenBank/DDBJ whole genome shotgun (WGS) entry which is preliminary data.</text>
</comment>
<evidence type="ECO:0000256" key="7">
    <source>
        <dbReference type="ARBA" id="ARBA00022946"/>
    </source>
</evidence>
<feature type="domain" description="ATP synthase F1 complex delta/epsilon subunit N-terminal" evidence="14">
    <location>
        <begin position="114"/>
        <end position="177"/>
    </location>
</feature>
<evidence type="ECO:0000256" key="5">
    <source>
        <dbReference type="ARBA" id="ARBA00022781"/>
    </source>
</evidence>
<keyword evidence="6" id="KW-0999">Mitochondrion inner membrane</keyword>
<proteinExistence type="inferred from homology"/>
<evidence type="ECO:0000256" key="1">
    <source>
        <dbReference type="ARBA" id="ARBA00004273"/>
    </source>
</evidence>
<keyword evidence="4" id="KW-0813">Transport</keyword>
<dbReference type="InterPro" id="IPR036771">
    <property type="entry name" value="ATPsynth_dsu/esu_N"/>
</dbReference>
<dbReference type="OrthoDB" id="270171at2759"/>
<evidence type="ECO:0000256" key="11">
    <source>
        <dbReference type="ARBA" id="ARBA00023196"/>
    </source>
</evidence>
<dbReference type="EMBL" id="AWNI01000022">
    <property type="protein sequence ID" value="ETS61049.1"/>
    <property type="molecule type" value="Genomic_DNA"/>
</dbReference>
<dbReference type="PANTHER" id="PTHR13822">
    <property type="entry name" value="ATP SYNTHASE DELTA/EPSILON CHAIN"/>
    <property type="match status" value="1"/>
</dbReference>
<dbReference type="GO" id="GO:0005743">
    <property type="term" value="C:mitochondrial inner membrane"/>
    <property type="evidence" value="ECO:0007669"/>
    <property type="project" value="UniProtKB-SubCell"/>
</dbReference>
<evidence type="ECO:0000256" key="2">
    <source>
        <dbReference type="ARBA" id="ARBA00005712"/>
    </source>
</evidence>
<evidence type="ECO:0000256" key="10">
    <source>
        <dbReference type="ARBA" id="ARBA00023136"/>
    </source>
</evidence>
<name>W3VHK9_MOEAP</name>
<comment type="subcellular location">
    <subcellularLocation>
        <location evidence="1">Mitochondrion inner membrane</location>
    </subcellularLocation>
</comment>
<evidence type="ECO:0000313" key="16">
    <source>
        <dbReference type="EMBL" id="ETS61049.1"/>
    </source>
</evidence>
<keyword evidence="17" id="KW-1185">Reference proteome</keyword>
<keyword evidence="9" id="KW-0496">Mitochondrion</keyword>
<keyword evidence="8" id="KW-0406">Ion transport</keyword>
<dbReference type="HAMAP" id="MF_00530">
    <property type="entry name" value="ATP_synth_epsil_bac"/>
    <property type="match status" value="1"/>
</dbReference>
<evidence type="ECO:0000256" key="12">
    <source>
        <dbReference type="ARBA" id="ARBA00023310"/>
    </source>
</evidence>
<organism evidence="16 17">
    <name type="scientific">Moesziomyces aphidis</name>
    <name type="common">Pseudozyma aphidis</name>
    <dbReference type="NCBI Taxonomy" id="84754"/>
    <lineage>
        <taxon>Eukaryota</taxon>
        <taxon>Fungi</taxon>
        <taxon>Dikarya</taxon>
        <taxon>Basidiomycota</taxon>
        <taxon>Ustilaginomycotina</taxon>
        <taxon>Ustilaginomycetes</taxon>
        <taxon>Ustilaginales</taxon>
        <taxon>Ustilaginaceae</taxon>
        <taxon>Moesziomyces</taxon>
    </lineage>
</organism>
<evidence type="ECO:0000256" key="13">
    <source>
        <dbReference type="ARBA" id="ARBA00031669"/>
    </source>
</evidence>
<dbReference type="CDD" id="cd12152">
    <property type="entry name" value="F1-ATPase_delta"/>
    <property type="match status" value="1"/>
</dbReference>
<reference evidence="16 17" key="1">
    <citation type="journal article" date="2014" name="Genome Announc.">
        <title>Genome sequence of the basidiomycetous fungus Pseudozyma aphidis DSM70725, an efficient producer of biosurfactant mannosylerythritol lipids.</title>
        <authorList>
            <person name="Lorenz S."/>
            <person name="Guenther M."/>
            <person name="Grumaz C."/>
            <person name="Rupp S."/>
            <person name="Zibek S."/>
            <person name="Sohn K."/>
        </authorList>
    </citation>
    <scope>NUCLEOTIDE SEQUENCE [LARGE SCALE GENOMIC DNA]</scope>
    <source>
        <strain evidence="17">ATCC 32657 / CBS 517.83 / DSM 70725 / JCM 10318 / NBRC 10182 / NRRL Y-7954 / St-0401</strain>
    </source>
</reference>
<keyword evidence="7" id="KW-0809">Transit peptide</keyword>
<evidence type="ECO:0000259" key="14">
    <source>
        <dbReference type="Pfam" id="PF02823"/>
    </source>
</evidence>
<accession>W3VHK9</accession>
<evidence type="ECO:0000256" key="8">
    <source>
        <dbReference type="ARBA" id="ARBA00023065"/>
    </source>
</evidence>
<comment type="similarity">
    <text evidence="2">Belongs to the ATPase epsilon chain family.</text>
</comment>
<keyword evidence="12" id="KW-0066">ATP synthesis</keyword>
<dbReference type="GO" id="GO:0046933">
    <property type="term" value="F:proton-transporting ATP synthase activity, rotational mechanism"/>
    <property type="evidence" value="ECO:0007669"/>
    <property type="project" value="InterPro"/>
</dbReference>
<evidence type="ECO:0000256" key="4">
    <source>
        <dbReference type="ARBA" id="ARBA00022448"/>
    </source>
</evidence>
<dbReference type="InterPro" id="IPR001469">
    <property type="entry name" value="ATP_synth_F1_dsu/esu"/>
</dbReference>
<dbReference type="GO" id="GO:0045259">
    <property type="term" value="C:proton-transporting ATP synthase complex"/>
    <property type="evidence" value="ECO:0007669"/>
    <property type="project" value="UniProtKB-KW"/>
</dbReference>
<dbReference type="Proteomes" id="UP000019462">
    <property type="component" value="Unassembled WGS sequence"/>
</dbReference>
<dbReference type="Pfam" id="PF02823">
    <property type="entry name" value="ATP-synt_DE_N"/>
    <property type="match status" value="1"/>
</dbReference>
<keyword evidence="10" id="KW-0472">Membrane</keyword>
<evidence type="ECO:0000256" key="6">
    <source>
        <dbReference type="ARBA" id="ARBA00022792"/>
    </source>
</evidence>
<evidence type="ECO:0000313" key="17">
    <source>
        <dbReference type="Proteomes" id="UP000019462"/>
    </source>
</evidence>
<dbReference type="AlphaFoldDB" id="W3VHK9"/>
<evidence type="ECO:0000256" key="3">
    <source>
        <dbReference type="ARBA" id="ARBA00016960"/>
    </source>
</evidence>
<dbReference type="SUPFAM" id="SSF51344">
    <property type="entry name" value="Epsilon subunit of F1F0-ATP synthase N-terminal domain"/>
    <property type="match status" value="1"/>
</dbReference>